<organism evidence="5 6">
    <name type="scientific">Jimgerdemannia flammicorona</name>
    <dbReference type="NCBI Taxonomy" id="994334"/>
    <lineage>
        <taxon>Eukaryota</taxon>
        <taxon>Fungi</taxon>
        <taxon>Fungi incertae sedis</taxon>
        <taxon>Mucoromycota</taxon>
        <taxon>Mucoromycotina</taxon>
        <taxon>Endogonomycetes</taxon>
        <taxon>Endogonales</taxon>
        <taxon>Endogonaceae</taxon>
        <taxon>Jimgerdemannia</taxon>
    </lineage>
</organism>
<comment type="subcellular location">
    <subcellularLocation>
        <location evidence="1">Membrane</location>
        <topology evidence="1">Multi-pass membrane protein</topology>
    </subcellularLocation>
</comment>
<evidence type="ECO:0000256" key="1">
    <source>
        <dbReference type="ARBA" id="ARBA00004141"/>
    </source>
</evidence>
<dbReference type="InterPro" id="IPR036259">
    <property type="entry name" value="MFS_trans_sf"/>
</dbReference>
<dbReference type="GO" id="GO:0022857">
    <property type="term" value="F:transmembrane transporter activity"/>
    <property type="evidence" value="ECO:0007669"/>
    <property type="project" value="InterPro"/>
</dbReference>
<dbReference type="PANTHER" id="PTHR11360">
    <property type="entry name" value="MONOCARBOXYLATE TRANSPORTER"/>
    <property type="match status" value="1"/>
</dbReference>
<dbReference type="SUPFAM" id="SSF103473">
    <property type="entry name" value="MFS general substrate transporter"/>
    <property type="match status" value="1"/>
</dbReference>
<dbReference type="InterPro" id="IPR011701">
    <property type="entry name" value="MFS"/>
</dbReference>
<feature type="transmembrane region" description="Helical" evidence="3">
    <location>
        <begin position="218"/>
        <end position="240"/>
    </location>
</feature>
<evidence type="ECO:0000259" key="4">
    <source>
        <dbReference type="PROSITE" id="PS50850"/>
    </source>
</evidence>
<feature type="transmembrane region" description="Helical" evidence="3">
    <location>
        <begin position="99"/>
        <end position="121"/>
    </location>
</feature>
<feature type="transmembrane region" description="Helical" evidence="3">
    <location>
        <begin position="28"/>
        <end position="47"/>
    </location>
</feature>
<evidence type="ECO:0000256" key="3">
    <source>
        <dbReference type="SAM" id="Phobius"/>
    </source>
</evidence>
<evidence type="ECO:0000313" key="6">
    <source>
        <dbReference type="Proteomes" id="UP000274822"/>
    </source>
</evidence>
<dbReference type="Proteomes" id="UP000274822">
    <property type="component" value="Unassembled WGS sequence"/>
</dbReference>
<gene>
    <name evidence="5" type="ORF">BC938DRAFT_482273</name>
</gene>
<accession>A0A433QED5</accession>
<evidence type="ECO:0000256" key="2">
    <source>
        <dbReference type="ARBA" id="ARBA00006727"/>
    </source>
</evidence>
<reference evidence="5 6" key="1">
    <citation type="journal article" date="2018" name="New Phytol.">
        <title>Phylogenomics of Endogonaceae and evolution of mycorrhizas within Mucoromycota.</title>
        <authorList>
            <person name="Chang Y."/>
            <person name="Desiro A."/>
            <person name="Na H."/>
            <person name="Sandor L."/>
            <person name="Lipzen A."/>
            <person name="Clum A."/>
            <person name="Barry K."/>
            <person name="Grigoriev I.V."/>
            <person name="Martin F.M."/>
            <person name="Stajich J.E."/>
            <person name="Smith M.E."/>
            <person name="Bonito G."/>
            <person name="Spatafora J.W."/>
        </authorList>
    </citation>
    <scope>NUCLEOTIDE SEQUENCE [LARGE SCALE GENOMIC DNA]</scope>
    <source>
        <strain evidence="5 6">AD002</strain>
    </source>
</reference>
<name>A0A433QED5_9FUNG</name>
<feature type="transmembrane region" description="Helical" evidence="3">
    <location>
        <begin position="252"/>
        <end position="274"/>
    </location>
</feature>
<dbReference type="InterPro" id="IPR020846">
    <property type="entry name" value="MFS_dom"/>
</dbReference>
<feature type="transmembrane region" description="Helical" evidence="3">
    <location>
        <begin position="193"/>
        <end position="212"/>
    </location>
</feature>
<dbReference type="AlphaFoldDB" id="A0A433QED5"/>
<evidence type="ECO:0000313" key="5">
    <source>
        <dbReference type="EMBL" id="RUS28132.1"/>
    </source>
</evidence>
<proteinExistence type="inferred from homology"/>
<dbReference type="PANTHER" id="PTHR11360:SF284">
    <property type="entry name" value="EG:103B4.3 PROTEIN-RELATED"/>
    <property type="match status" value="1"/>
</dbReference>
<comment type="similarity">
    <text evidence="2">Belongs to the major facilitator superfamily. Monocarboxylate porter (TC 2.A.1.13) family.</text>
</comment>
<comment type="caution">
    <text evidence="5">The sequence shown here is derived from an EMBL/GenBank/DDBJ whole genome shotgun (WGS) entry which is preliminary data.</text>
</comment>
<keyword evidence="6" id="KW-1185">Reference proteome</keyword>
<dbReference type="InterPro" id="IPR050327">
    <property type="entry name" value="Proton-linked_MCT"/>
</dbReference>
<feature type="domain" description="Major facilitator superfamily (MFS) profile" evidence="4">
    <location>
        <begin position="1"/>
        <end position="309"/>
    </location>
</feature>
<protein>
    <submittedName>
        <fullName evidence="5">Major facilitator superfamily domain-containing protein</fullName>
    </submittedName>
</protein>
<feature type="transmembrane region" description="Helical" evidence="3">
    <location>
        <begin position="286"/>
        <end position="304"/>
    </location>
</feature>
<sequence length="313" mass="33739">MLVGIGASMVYFPAMAAASQWFQKRRGLAMGCVISGAGLGGLIIAPMSRTLISQYEWQSALRVTGGAIFVLLTIATMLVKTRLPPSGEGNLRRMVDGKTLNSQAFIAMSSASLFHSAGYLVPMYFMSTYTIASVTQGTPEMGAMLIGIQHGISIIGEHESKHSRHPLFLPALKPLPGRISLGYAADRLGRTNVLLFCVLTSALSVLLIWPFAHNFNVMLVFVMFYGLSSGAYMSLFPTVIADIFGLQKFPSIAGFLYFTRGVGSFFGSPVAGAILDASWHENYTPVILYDGALLSLAVVSIMWLKMSQPQATS</sequence>
<dbReference type="Gene3D" id="1.20.1250.20">
    <property type="entry name" value="MFS general substrate transporter like domains"/>
    <property type="match status" value="2"/>
</dbReference>
<dbReference type="PROSITE" id="PS50850">
    <property type="entry name" value="MFS"/>
    <property type="match status" value="1"/>
</dbReference>
<dbReference type="Pfam" id="PF07690">
    <property type="entry name" value="MFS_1"/>
    <property type="match status" value="2"/>
</dbReference>
<keyword evidence="3" id="KW-1133">Transmembrane helix</keyword>
<dbReference type="GO" id="GO:0016020">
    <property type="term" value="C:membrane"/>
    <property type="evidence" value="ECO:0007669"/>
    <property type="project" value="UniProtKB-SubCell"/>
</dbReference>
<keyword evidence="3" id="KW-0472">Membrane</keyword>
<keyword evidence="3" id="KW-0812">Transmembrane</keyword>
<feature type="transmembrane region" description="Helical" evidence="3">
    <location>
        <begin position="59"/>
        <end position="79"/>
    </location>
</feature>
<dbReference type="EMBL" id="RBNJ01007126">
    <property type="protein sequence ID" value="RUS28132.1"/>
    <property type="molecule type" value="Genomic_DNA"/>
</dbReference>